<accession>A0A0F9NEJ1</accession>
<reference evidence="1" key="1">
    <citation type="journal article" date="2015" name="Nature">
        <title>Complex archaea that bridge the gap between prokaryotes and eukaryotes.</title>
        <authorList>
            <person name="Spang A."/>
            <person name="Saw J.H."/>
            <person name="Jorgensen S.L."/>
            <person name="Zaremba-Niedzwiedzka K."/>
            <person name="Martijn J."/>
            <person name="Lind A.E."/>
            <person name="van Eijk R."/>
            <person name="Schleper C."/>
            <person name="Guy L."/>
            <person name="Ettema T.J."/>
        </authorList>
    </citation>
    <scope>NUCLEOTIDE SEQUENCE</scope>
</reference>
<evidence type="ECO:0000313" key="1">
    <source>
        <dbReference type="EMBL" id="KKN16364.1"/>
    </source>
</evidence>
<name>A0A0F9NEJ1_9ZZZZ</name>
<dbReference type="EMBL" id="LAZR01003620">
    <property type="protein sequence ID" value="KKN16364.1"/>
    <property type="molecule type" value="Genomic_DNA"/>
</dbReference>
<organism evidence="1">
    <name type="scientific">marine sediment metagenome</name>
    <dbReference type="NCBI Taxonomy" id="412755"/>
    <lineage>
        <taxon>unclassified sequences</taxon>
        <taxon>metagenomes</taxon>
        <taxon>ecological metagenomes</taxon>
    </lineage>
</organism>
<sequence>METMKNILGAIDQAVETAKAELDQKYSSVSLEADCEALKARVGATAAKLKEDLLALADELPNDILALYERGVRVWHTPTIAPQVARLDLHWGSRNLFYGPDDSDFKLPKGLWKILVVAIPVKPSDVPEEEKKELMRYGEVRELFEPEQ</sequence>
<dbReference type="AlphaFoldDB" id="A0A0F9NEJ1"/>
<comment type="caution">
    <text evidence="1">The sequence shown here is derived from an EMBL/GenBank/DDBJ whole genome shotgun (WGS) entry which is preliminary data.</text>
</comment>
<proteinExistence type="predicted"/>
<gene>
    <name evidence="1" type="ORF">LCGC14_0976590</name>
</gene>
<protein>
    <submittedName>
        <fullName evidence="1">Uncharacterized protein</fullName>
    </submittedName>
</protein>